<evidence type="ECO:0008006" key="5">
    <source>
        <dbReference type="Google" id="ProtNLM"/>
    </source>
</evidence>
<accession>A0A561STN2</accession>
<protein>
    <recommendedName>
        <fullName evidence="5">Site-specific recombinase XerD</fullName>
    </recommendedName>
</protein>
<evidence type="ECO:0000313" key="2">
    <source>
        <dbReference type="EMBL" id="TWF78216.1"/>
    </source>
</evidence>
<sequence length="623" mass="67477">MSTAAADAARQRVLTLLTTQLPDLDAQAADQALVTANAAGQALWDIDRHLAVHPDALVSGSPDVPPSVFRLVVVLEAAGHPVRVPHCAGCGQRKPLPQRIPAGRVCVSCRSKAVPPHPCTRCGQRKQVVAQWPMGPVCRRCYREVRGRPAPCGGCGAIKPLIGVDGRGRGVCGACAGGRFDYVCRRCGGGEERYQDGNCVRCVAIERLHEQFRGPTGQVLDVLVPLLAALAQADRPRSVLEWLRRDDGGAQVLRQLGAAGVEPTHEVLDSLPPTGVNALRQMLVHVGALPARIEYLERVPAWLNRQLALLPEQHRQVIHVYVTWSVLRRARQRAAHARFTEASAHNLRGRVRAALAFLRWLDERHVALADVTQALIDQWLSEGACTRRVVKDFLDWAAGRGLAPELDIRYLPPSEPDLSVTNEERWEQLRRCLHDATLPLEVRAAGGLVLLYGLPVSRISELTAEHLISTETGHVLQLGGHRTALPPPLAALLTDLARTAVTTSTVGRSVPGPRWLFPGGLPGQHFTPGRLANMLNRHGIRVRVGRNSALAALAADIPAAALSPLLGISIEAAVRWTHRAKRDWQAYIQARATAPAAPDRDSNGAMDAPATEQGASRSGRVRP</sequence>
<proteinExistence type="predicted"/>
<comment type="caution">
    <text evidence="2">The sequence shown here is derived from an EMBL/GenBank/DDBJ whole genome shotgun (WGS) entry which is preliminary data.</text>
</comment>
<evidence type="ECO:0000256" key="1">
    <source>
        <dbReference type="SAM" id="MobiDB-lite"/>
    </source>
</evidence>
<keyword evidence="4" id="KW-1185">Reference proteome</keyword>
<feature type="region of interest" description="Disordered" evidence="1">
    <location>
        <begin position="593"/>
        <end position="623"/>
    </location>
</feature>
<name>A0A561STN2_9PSEU</name>
<organism evidence="2 4">
    <name type="scientific">Pseudonocardia hierapolitana</name>
    <dbReference type="NCBI Taxonomy" id="1128676"/>
    <lineage>
        <taxon>Bacteria</taxon>
        <taxon>Bacillati</taxon>
        <taxon>Actinomycetota</taxon>
        <taxon>Actinomycetes</taxon>
        <taxon>Pseudonocardiales</taxon>
        <taxon>Pseudonocardiaceae</taxon>
        <taxon>Pseudonocardia</taxon>
    </lineage>
</organism>
<evidence type="ECO:0000313" key="4">
    <source>
        <dbReference type="Proteomes" id="UP000321261"/>
    </source>
</evidence>
<dbReference type="EMBL" id="VIWU01000001">
    <property type="protein sequence ID" value="TWF82211.1"/>
    <property type="molecule type" value="Genomic_DNA"/>
</dbReference>
<dbReference type="Proteomes" id="UP000321261">
    <property type="component" value="Unassembled WGS sequence"/>
</dbReference>
<dbReference type="AlphaFoldDB" id="A0A561STN2"/>
<gene>
    <name evidence="2" type="ORF">FHX44_114136</name>
    <name evidence="3" type="ORF">FHX44_118156</name>
</gene>
<dbReference type="OrthoDB" id="3405537at2"/>
<reference evidence="2 4" key="1">
    <citation type="submission" date="2019-06" db="EMBL/GenBank/DDBJ databases">
        <title>Sequencing the genomes of 1000 actinobacteria strains.</title>
        <authorList>
            <person name="Klenk H.-P."/>
        </authorList>
    </citation>
    <scope>NUCLEOTIDE SEQUENCE [LARGE SCALE GENOMIC DNA]</scope>
    <source>
        <strain evidence="2 4">DSM 45671</strain>
    </source>
</reference>
<evidence type="ECO:0000313" key="3">
    <source>
        <dbReference type="EMBL" id="TWF82211.1"/>
    </source>
</evidence>
<dbReference type="RefSeq" id="WP_147257268.1">
    <property type="nucleotide sequence ID" value="NZ_VIWU01000001.1"/>
</dbReference>
<dbReference type="EMBL" id="VIWU01000001">
    <property type="protein sequence ID" value="TWF78216.1"/>
    <property type="molecule type" value="Genomic_DNA"/>
</dbReference>